<comment type="similarity">
    <text evidence="1">Belongs to the 'phage' integrase family.</text>
</comment>
<feature type="compositionally biased region" description="Basic and acidic residues" evidence="6">
    <location>
        <begin position="72"/>
        <end position="83"/>
    </location>
</feature>
<dbReference type="InterPro" id="IPR011010">
    <property type="entry name" value="DNA_brk_join_enz"/>
</dbReference>
<dbReference type="CDD" id="cd00796">
    <property type="entry name" value="INT_Rci_Hp1_C"/>
    <property type="match status" value="1"/>
</dbReference>
<keyword evidence="3 5" id="KW-0238">DNA-binding</keyword>
<keyword evidence="2" id="KW-0229">DNA integration</keyword>
<evidence type="ECO:0000259" key="7">
    <source>
        <dbReference type="PROSITE" id="PS51898"/>
    </source>
</evidence>
<sequence>MAGRIDKRIVDAAAPQVKRFTIWDADLSGFGLRVEPSGRKSYVFRYRVGSGGRNAPERLIVLGRHGELTPTEARKRAETEAARVRLGSDPGGDRRKERSIPTFAAFADAYLNEAAEIAEARPAEARLRPGSIRNYRSLMAQHLRAAIGTTKLDALTTADLVKLHKRVGREKPATANRCLEFVGSVFKEAARQGQLPIGTNPARGIPAFKEQKRERFLSAEEVVRLGEAIREGETDGIPWEPDPEKKTKHVPKTNQRTKVDPDAAALRLLIFTGARLREVLHAKWADVDLERGVLFVHGKTGRRPVILPAPAAAILAELPRRSVFVFPGALDTTEKPAPRADLTKPWAAVSRRAGLKGVRLHDLRHSFASFAAAGGASLPIIGRLLGHTQPQTTARYSHLADDPLRAVADRVGDRVAAALAGEAEAQVIPLRRVK</sequence>
<evidence type="ECO:0000256" key="3">
    <source>
        <dbReference type="ARBA" id="ARBA00023125"/>
    </source>
</evidence>
<name>A0A3L7ADF4_9HYPH</name>
<keyword evidence="10" id="KW-1185">Reference proteome</keyword>
<dbReference type="Gene3D" id="3.30.160.390">
    <property type="entry name" value="Integrase, DNA-binding domain"/>
    <property type="match status" value="1"/>
</dbReference>
<protein>
    <submittedName>
        <fullName evidence="9">DUF4102 domain-containing protein</fullName>
    </submittedName>
</protein>
<evidence type="ECO:0000259" key="8">
    <source>
        <dbReference type="PROSITE" id="PS51900"/>
    </source>
</evidence>
<evidence type="ECO:0000256" key="1">
    <source>
        <dbReference type="ARBA" id="ARBA00008857"/>
    </source>
</evidence>
<dbReference type="PROSITE" id="PS51898">
    <property type="entry name" value="TYR_RECOMBINASE"/>
    <property type="match status" value="1"/>
</dbReference>
<dbReference type="GO" id="GO:0006310">
    <property type="term" value="P:DNA recombination"/>
    <property type="evidence" value="ECO:0007669"/>
    <property type="project" value="UniProtKB-KW"/>
</dbReference>
<dbReference type="InterPro" id="IPR050808">
    <property type="entry name" value="Phage_Integrase"/>
</dbReference>
<dbReference type="Pfam" id="PF22022">
    <property type="entry name" value="Phage_int_M"/>
    <property type="match status" value="1"/>
</dbReference>
<evidence type="ECO:0000313" key="10">
    <source>
        <dbReference type="Proteomes" id="UP000269692"/>
    </source>
</evidence>
<dbReference type="GO" id="GO:0015074">
    <property type="term" value="P:DNA integration"/>
    <property type="evidence" value="ECO:0007669"/>
    <property type="project" value="UniProtKB-KW"/>
</dbReference>
<dbReference type="InterPro" id="IPR038488">
    <property type="entry name" value="Integrase_DNA-bd_sf"/>
</dbReference>
<evidence type="ECO:0000313" key="9">
    <source>
        <dbReference type="EMBL" id="RLP78506.1"/>
    </source>
</evidence>
<dbReference type="InterPro" id="IPR013762">
    <property type="entry name" value="Integrase-like_cat_sf"/>
</dbReference>
<dbReference type="InterPro" id="IPR025166">
    <property type="entry name" value="Integrase_DNA_bind_dom"/>
</dbReference>
<evidence type="ECO:0000256" key="4">
    <source>
        <dbReference type="ARBA" id="ARBA00023172"/>
    </source>
</evidence>
<dbReference type="Gene3D" id="1.10.443.10">
    <property type="entry name" value="Intergrase catalytic core"/>
    <property type="match status" value="1"/>
</dbReference>
<dbReference type="AlphaFoldDB" id="A0A3L7ADF4"/>
<dbReference type="RefSeq" id="WP_121623558.1">
    <property type="nucleotide sequence ID" value="NZ_JACIIW010000001.1"/>
</dbReference>
<dbReference type="InterPro" id="IPR002104">
    <property type="entry name" value="Integrase_catalytic"/>
</dbReference>
<dbReference type="Gene3D" id="1.10.150.130">
    <property type="match status" value="1"/>
</dbReference>
<accession>A0A3L7ADF4</accession>
<reference evidence="9 10" key="1">
    <citation type="submission" date="2018-10" db="EMBL/GenBank/DDBJ databases">
        <title>Xanthobacter tagetidis genome sequencing and assembly.</title>
        <authorList>
            <person name="Maclea K.S."/>
            <person name="Goen A.E."/>
            <person name="Fatima S.A."/>
        </authorList>
    </citation>
    <scope>NUCLEOTIDE SEQUENCE [LARGE SCALE GENOMIC DNA]</scope>
    <source>
        <strain evidence="9 10">ATCC 700314</strain>
    </source>
</reference>
<evidence type="ECO:0000256" key="2">
    <source>
        <dbReference type="ARBA" id="ARBA00022908"/>
    </source>
</evidence>
<dbReference type="PANTHER" id="PTHR30629:SF2">
    <property type="entry name" value="PROPHAGE INTEGRASE INTS-RELATED"/>
    <property type="match status" value="1"/>
</dbReference>
<dbReference type="OrthoDB" id="7615137at2"/>
<feature type="region of interest" description="Disordered" evidence="6">
    <location>
        <begin position="72"/>
        <end position="98"/>
    </location>
</feature>
<organism evidence="9 10">
    <name type="scientific">Xanthobacter tagetidis</name>
    <dbReference type="NCBI Taxonomy" id="60216"/>
    <lineage>
        <taxon>Bacteria</taxon>
        <taxon>Pseudomonadati</taxon>
        <taxon>Pseudomonadota</taxon>
        <taxon>Alphaproteobacteria</taxon>
        <taxon>Hyphomicrobiales</taxon>
        <taxon>Xanthobacteraceae</taxon>
        <taxon>Xanthobacter</taxon>
    </lineage>
</organism>
<feature type="region of interest" description="Disordered" evidence="6">
    <location>
        <begin position="233"/>
        <end position="255"/>
    </location>
</feature>
<gene>
    <name evidence="9" type="ORF">D9R14_11955</name>
</gene>
<feature type="domain" description="Core-binding (CB)" evidence="8">
    <location>
        <begin position="101"/>
        <end position="190"/>
    </location>
</feature>
<keyword evidence="4" id="KW-0233">DNA recombination</keyword>
<dbReference type="Proteomes" id="UP000269692">
    <property type="component" value="Unassembled WGS sequence"/>
</dbReference>
<dbReference type="GO" id="GO:0003677">
    <property type="term" value="F:DNA binding"/>
    <property type="evidence" value="ECO:0007669"/>
    <property type="project" value="UniProtKB-UniRule"/>
</dbReference>
<dbReference type="PROSITE" id="PS51900">
    <property type="entry name" value="CB"/>
    <property type="match status" value="1"/>
</dbReference>
<feature type="domain" description="Tyr recombinase" evidence="7">
    <location>
        <begin position="212"/>
        <end position="409"/>
    </location>
</feature>
<dbReference type="Pfam" id="PF00589">
    <property type="entry name" value="Phage_integrase"/>
    <property type="match status" value="1"/>
</dbReference>
<evidence type="ECO:0000256" key="6">
    <source>
        <dbReference type="SAM" id="MobiDB-lite"/>
    </source>
</evidence>
<comment type="caution">
    <text evidence="9">The sequence shown here is derived from an EMBL/GenBank/DDBJ whole genome shotgun (WGS) entry which is preliminary data.</text>
</comment>
<dbReference type="InterPro" id="IPR010998">
    <property type="entry name" value="Integrase_recombinase_N"/>
</dbReference>
<dbReference type="PANTHER" id="PTHR30629">
    <property type="entry name" value="PROPHAGE INTEGRASE"/>
    <property type="match status" value="1"/>
</dbReference>
<proteinExistence type="inferred from homology"/>
<evidence type="ECO:0000256" key="5">
    <source>
        <dbReference type="PROSITE-ProRule" id="PRU01248"/>
    </source>
</evidence>
<dbReference type="InterPro" id="IPR053876">
    <property type="entry name" value="Phage_int_M"/>
</dbReference>
<dbReference type="Pfam" id="PF13356">
    <property type="entry name" value="Arm-DNA-bind_3"/>
    <property type="match status" value="1"/>
</dbReference>
<dbReference type="EMBL" id="RCTF01000008">
    <property type="protein sequence ID" value="RLP78506.1"/>
    <property type="molecule type" value="Genomic_DNA"/>
</dbReference>
<dbReference type="InterPro" id="IPR044068">
    <property type="entry name" value="CB"/>
</dbReference>
<dbReference type="SUPFAM" id="SSF56349">
    <property type="entry name" value="DNA breaking-rejoining enzymes"/>
    <property type="match status" value="1"/>
</dbReference>